<dbReference type="PROSITE" id="PS51318">
    <property type="entry name" value="TAT"/>
    <property type="match status" value="1"/>
</dbReference>
<dbReference type="PANTHER" id="PTHR11575">
    <property type="entry name" value="5'-NUCLEOTIDASE-RELATED"/>
    <property type="match status" value="1"/>
</dbReference>
<evidence type="ECO:0000259" key="1">
    <source>
        <dbReference type="Pfam" id="PF00149"/>
    </source>
</evidence>
<dbReference type="Gene3D" id="3.60.21.10">
    <property type="match status" value="1"/>
</dbReference>
<proteinExistence type="predicted"/>
<keyword evidence="3" id="KW-1185">Reference proteome</keyword>
<reference evidence="2" key="1">
    <citation type="submission" date="2020-05" db="EMBL/GenBank/DDBJ databases">
        <title>Chitinophaga laudate sp. nov., isolated from a tropical peat swamp.</title>
        <authorList>
            <person name="Goh C.B.S."/>
            <person name="Lee M.S."/>
            <person name="Parimannan S."/>
            <person name="Pasbakhsh P."/>
            <person name="Yule C.M."/>
            <person name="Rajandas H."/>
            <person name="Loke S."/>
            <person name="Croft L."/>
            <person name="Tan J.B.L."/>
        </authorList>
    </citation>
    <scope>NUCLEOTIDE SEQUENCE</scope>
    <source>
        <strain evidence="2">Mgbs1</strain>
    </source>
</reference>
<dbReference type="GO" id="GO:0016787">
    <property type="term" value="F:hydrolase activity"/>
    <property type="evidence" value="ECO:0007669"/>
    <property type="project" value="InterPro"/>
</dbReference>
<gene>
    <name evidence="2" type="ORF">ECE50_027815</name>
</gene>
<dbReference type="SUPFAM" id="SSF56300">
    <property type="entry name" value="Metallo-dependent phosphatases"/>
    <property type="match status" value="1"/>
</dbReference>
<organism evidence="2 3">
    <name type="scientific">Chitinophaga solisilvae</name>
    <dbReference type="NCBI Taxonomy" id="1233460"/>
    <lineage>
        <taxon>Bacteria</taxon>
        <taxon>Pseudomonadati</taxon>
        <taxon>Bacteroidota</taxon>
        <taxon>Chitinophagia</taxon>
        <taxon>Chitinophagales</taxon>
        <taxon>Chitinophagaceae</taxon>
        <taxon>Chitinophaga</taxon>
    </lineage>
</organism>
<dbReference type="AlphaFoldDB" id="A0A9Q5D6Q1"/>
<dbReference type="InterPro" id="IPR004843">
    <property type="entry name" value="Calcineurin-like_PHP"/>
</dbReference>
<dbReference type="Proteomes" id="UP000281028">
    <property type="component" value="Unassembled WGS sequence"/>
</dbReference>
<dbReference type="InterPro" id="IPR006179">
    <property type="entry name" value="5_nucleotidase/apyrase"/>
</dbReference>
<dbReference type="PRINTS" id="PR01607">
    <property type="entry name" value="APYRASEFAMLY"/>
</dbReference>
<dbReference type="Pfam" id="PF00149">
    <property type="entry name" value="Metallophos"/>
    <property type="match status" value="1"/>
</dbReference>
<evidence type="ECO:0000313" key="3">
    <source>
        <dbReference type="Proteomes" id="UP000281028"/>
    </source>
</evidence>
<protein>
    <recommendedName>
        <fullName evidence="1">Calcineurin-like phosphoesterase domain-containing protein</fullName>
    </recommendedName>
</protein>
<dbReference type="EMBL" id="RIAR02000001">
    <property type="protein sequence ID" value="NSL90661.1"/>
    <property type="molecule type" value="Genomic_DNA"/>
</dbReference>
<sequence length="282" mass="30708">MNIHRRSFLRNASLATGLLLIEKPLRAAAGLAENAQIISGSSNALIIRHTNDLHGILRSRLYENGAGLLLDAGDFLDDNHSVAQQRATIQAMNRAGYHAATIGNRELSNGQEQLAALLPDMKFPLVNCNYRFTNATLTQHVRPYVIVYAGPYKVGITGAGPELKEVKGVTCLPAVETANQTARHLKTVMGCDFVICLSHLGFVQKGDVADNKTMATASSHINFVIGGHQDTLIPSTMVYRNELHQEVYLSQAGKDGRAMGQLTFHYNDERQAIGIAPHIILS</sequence>
<dbReference type="InterPro" id="IPR029052">
    <property type="entry name" value="Metallo-depent_PP-like"/>
</dbReference>
<feature type="domain" description="Calcineurin-like phosphoesterase" evidence="1">
    <location>
        <begin position="51"/>
        <end position="229"/>
    </location>
</feature>
<comment type="caution">
    <text evidence="2">The sequence shown here is derived from an EMBL/GenBank/DDBJ whole genome shotgun (WGS) entry which is preliminary data.</text>
</comment>
<dbReference type="InterPro" id="IPR006311">
    <property type="entry name" value="TAT_signal"/>
</dbReference>
<dbReference type="PANTHER" id="PTHR11575:SF24">
    <property type="entry name" value="5'-NUCLEOTIDASE"/>
    <property type="match status" value="1"/>
</dbReference>
<dbReference type="GO" id="GO:0009166">
    <property type="term" value="P:nucleotide catabolic process"/>
    <property type="evidence" value="ECO:0007669"/>
    <property type="project" value="InterPro"/>
</dbReference>
<accession>A0A9Q5D6Q1</accession>
<dbReference type="OrthoDB" id="9775118at2"/>
<name>A0A9Q5D6Q1_9BACT</name>
<evidence type="ECO:0000313" key="2">
    <source>
        <dbReference type="EMBL" id="NSL90661.1"/>
    </source>
</evidence>